<protein>
    <recommendedName>
        <fullName evidence="4">DUF2304 domain-containing protein</fullName>
    </recommendedName>
</protein>
<gene>
    <name evidence="2" type="ORF">GCM10016272_01780</name>
</gene>
<reference evidence="3" key="1">
    <citation type="journal article" date="2019" name="Int. J. Syst. Evol. Microbiol.">
        <title>The Global Catalogue of Microorganisms (GCM) 10K type strain sequencing project: providing services to taxonomists for standard genome sequencing and annotation.</title>
        <authorList>
            <consortium name="The Broad Institute Genomics Platform"/>
            <consortium name="The Broad Institute Genome Sequencing Center for Infectious Disease"/>
            <person name="Wu L."/>
            <person name="Ma J."/>
        </authorList>
    </citation>
    <scope>NUCLEOTIDE SEQUENCE [LARGE SCALE GENOMIC DNA]</scope>
    <source>
        <strain evidence="3">KCTC 42280</strain>
    </source>
</reference>
<comment type="caution">
    <text evidence="2">The sequence shown here is derived from an EMBL/GenBank/DDBJ whole genome shotgun (WGS) entry which is preliminary data.</text>
</comment>
<keyword evidence="1" id="KW-1133">Transmembrane helix</keyword>
<dbReference type="Proteomes" id="UP000610203">
    <property type="component" value="Unassembled WGS sequence"/>
</dbReference>
<sequence>MMVIINVSAMVLAALILFLMLMRTRCHDSVGWWLFRVLACYALVCFVYLAYDTSILGDRLPVRYMFIRGGCLALVAAMYLSWHLLVKQAKATKAQSFNTRLNHIFDKGKSND</sequence>
<keyword evidence="3" id="KW-1185">Reference proteome</keyword>
<evidence type="ECO:0008006" key="4">
    <source>
        <dbReference type="Google" id="ProtNLM"/>
    </source>
</evidence>
<name>A0ABQ3GM86_9GAMM</name>
<dbReference type="EMBL" id="BMZR01000001">
    <property type="protein sequence ID" value="GHD25673.1"/>
    <property type="molecule type" value="Genomic_DNA"/>
</dbReference>
<feature type="transmembrane region" description="Helical" evidence="1">
    <location>
        <begin position="6"/>
        <end position="22"/>
    </location>
</feature>
<feature type="transmembrane region" description="Helical" evidence="1">
    <location>
        <begin position="63"/>
        <end position="86"/>
    </location>
</feature>
<feature type="transmembrane region" description="Helical" evidence="1">
    <location>
        <begin position="34"/>
        <end position="51"/>
    </location>
</feature>
<accession>A0ABQ3GM86</accession>
<keyword evidence="1" id="KW-0812">Transmembrane</keyword>
<evidence type="ECO:0000313" key="2">
    <source>
        <dbReference type="EMBL" id="GHD25673.1"/>
    </source>
</evidence>
<proteinExistence type="predicted"/>
<evidence type="ECO:0000256" key="1">
    <source>
        <dbReference type="SAM" id="Phobius"/>
    </source>
</evidence>
<dbReference type="RefSeq" id="WP_189580312.1">
    <property type="nucleotide sequence ID" value="NZ_BMZR01000001.1"/>
</dbReference>
<organism evidence="2 3">
    <name type="scientific">Psychrobacter glaciei</name>
    <dbReference type="NCBI Taxonomy" id="619771"/>
    <lineage>
        <taxon>Bacteria</taxon>
        <taxon>Pseudomonadati</taxon>
        <taxon>Pseudomonadota</taxon>
        <taxon>Gammaproteobacteria</taxon>
        <taxon>Moraxellales</taxon>
        <taxon>Moraxellaceae</taxon>
        <taxon>Psychrobacter</taxon>
    </lineage>
</organism>
<keyword evidence="1" id="KW-0472">Membrane</keyword>
<evidence type="ECO:0000313" key="3">
    <source>
        <dbReference type="Proteomes" id="UP000610203"/>
    </source>
</evidence>